<dbReference type="Proteomes" id="UP001595699">
    <property type="component" value="Unassembled WGS sequence"/>
</dbReference>
<keyword evidence="2" id="KW-1185">Reference proteome</keyword>
<evidence type="ECO:0000313" key="1">
    <source>
        <dbReference type="EMBL" id="MFC3764160.1"/>
    </source>
</evidence>
<accession>A0ABV7YKB4</accession>
<sequence>MAQYTAAGRQISCSVCGGTDFTGREVLLNTSSMSFFNMDWANKAAEGLVCQHCGFIQLFMPELLDKVG</sequence>
<reference evidence="2" key="1">
    <citation type="journal article" date="2019" name="Int. J. Syst. Evol. Microbiol.">
        <title>The Global Catalogue of Microorganisms (GCM) 10K type strain sequencing project: providing services to taxonomists for standard genome sequencing and annotation.</title>
        <authorList>
            <consortium name="The Broad Institute Genomics Platform"/>
            <consortium name="The Broad Institute Genome Sequencing Center for Infectious Disease"/>
            <person name="Wu L."/>
            <person name="Ma J."/>
        </authorList>
    </citation>
    <scope>NUCLEOTIDE SEQUENCE [LARGE SCALE GENOMIC DNA]</scope>
    <source>
        <strain evidence="2">CGMCC 4.7241</strain>
    </source>
</reference>
<evidence type="ECO:0008006" key="3">
    <source>
        <dbReference type="Google" id="ProtNLM"/>
    </source>
</evidence>
<name>A0ABV7YKB4_9ACTN</name>
<dbReference type="EMBL" id="JBHRZH010000023">
    <property type="protein sequence ID" value="MFC3764160.1"/>
    <property type="molecule type" value="Genomic_DNA"/>
</dbReference>
<proteinExistence type="predicted"/>
<protein>
    <recommendedName>
        <fullName evidence="3">Methyltransferase putative zinc binding domain-containing protein</fullName>
    </recommendedName>
</protein>
<comment type="caution">
    <text evidence="1">The sequence shown here is derived from an EMBL/GenBank/DDBJ whole genome shotgun (WGS) entry which is preliminary data.</text>
</comment>
<gene>
    <name evidence="1" type="ORF">ACFOUW_25220</name>
</gene>
<dbReference type="RefSeq" id="WP_205114834.1">
    <property type="nucleotide sequence ID" value="NZ_JAFBCM010000001.1"/>
</dbReference>
<evidence type="ECO:0000313" key="2">
    <source>
        <dbReference type="Proteomes" id="UP001595699"/>
    </source>
</evidence>
<organism evidence="1 2">
    <name type="scientific">Tenggerimyces flavus</name>
    <dbReference type="NCBI Taxonomy" id="1708749"/>
    <lineage>
        <taxon>Bacteria</taxon>
        <taxon>Bacillati</taxon>
        <taxon>Actinomycetota</taxon>
        <taxon>Actinomycetes</taxon>
        <taxon>Propionibacteriales</taxon>
        <taxon>Nocardioidaceae</taxon>
        <taxon>Tenggerimyces</taxon>
    </lineage>
</organism>